<name>A0A5J6WHI6_MORMI</name>
<dbReference type="Proteomes" id="UP000327424">
    <property type="component" value="Chromosome"/>
</dbReference>
<reference evidence="2 3" key="1">
    <citation type="submission" date="2019-09" db="EMBL/GenBank/DDBJ databases">
        <title>Hybrid Assembly of the complete Genome of the Deep-Sea Bacterium Moritella marina from long Nanopore and Illumina reads.</title>
        <authorList>
            <person name="Magin S."/>
            <person name="Georgoulis A."/>
            <person name="Papadimitriou K."/>
            <person name="Iliakis G."/>
            <person name="Vorgias C.E."/>
        </authorList>
    </citation>
    <scope>NUCLEOTIDE SEQUENCE [LARGE SCALE GENOMIC DNA]</scope>
    <source>
        <strain evidence="2 3">MP-1</strain>
    </source>
</reference>
<proteinExistence type="predicted"/>
<keyword evidence="1" id="KW-1133">Transmembrane helix</keyword>
<evidence type="ECO:0000313" key="3">
    <source>
        <dbReference type="Proteomes" id="UP000327424"/>
    </source>
</evidence>
<accession>A0A5J6WHI6</accession>
<keyword evidence="1" id="KW-0472">Membrane</keyword>
<evidence type="ECO:0000313" key="2">
    <source>
        <dbReference type="EMBL" id="QFI36601.1"/>
    </source>
</evidence>
<feature type="transmembrane region" description="Helical" evidence="1">
    <location>
        <begin position="6"/>
        <end position="23"/>
    </location>
</feature>
<gene>
    <name evidence="2" type="ORF">FR932_01510</name>
</gene>
<protein>
    <recommendedName>
        <fullName evidence="4">DUF2850 domain-containing protein</fullName>
    </recommendedName>
</protein>
<sequence length="124" mass="14463">MIKYIITLIMTTLILSVGVWLYLPKDNPLLGEWISTDNIYGKPERLVFTEFGMFKDGSHVPAEFDISRQKVTVITNLASTEYLLVSDNMIKQRVPRQTWRFFLRAKAMKNMKGTLKQSQVNRYN</sequence>
<dbReference type="EMBL" id="CP044399">
    <property type="protein sequence ID" value="QFI36601.1"/>
    <property type="molecule type" value="Genomic_DNA"/>
</dbReference>
<keyword evidence="3" id="KW-1185">Reference proteome</keyword>
<dbReference type="KEGG" id="mmaa:FR932_01510"/>
<dbReference type="RefSeq" id="WP_019440906.1">
    <property type="nucleotide sequence ID" value="NZ_ALOE01000011.1"/>
</dbReference>
<evidence type="ECO:0000256" key="1">
    <source>
        <dbReference type="SAM" id="Phobius"/>
    </source>
</evidence>
<dbReference type="AlphaFoldDB" id="A0A5J6WHI6"/>
<evidence type="ECO:0008006" key="4">
    <source>
        <dbReference type="Google" id="ProtNLM"/>
    </source>
</evidence>
<keyword evidence="1" id="KW-0812">Transmembrane</keyword>
<dbReference type="OrthoDB" id="6400645at2"/>
<organism evidence="2 3">
    <name type="scientific">Moritella marina ATCC 15381</name>
    <dbReference type="NCBI Taxonomy" id="1202962"/>
    <lineage>
        <taxon>Bacteria</taxon>
        <taxon>Pseudomonadati</taxon>
        <taxon>Pseudomonadota</taxon>
        <taxon>Gammaproteobacteria</taxon>
        <taxon>Alteromonadales</taxon>
        <taxon>Moritellaceae</taxon>
        <taxon>Moritella</taxon>
    </lineage>
</organism>